<dbReference type="CDD" id="cd16448">
    <property type="entry name" value="RING-H2"/>
    <property type="match status" value="1"/>
</dbReference>
<dbReference type="Gene3D" id="3.30.40.10">
    <property type="entry name" value="Zinc/RING finger domain, C3HC4 (zinc finger)"/>
    <property type="match status" value="1"/>
</dbReference>
<dbReference type="Proteomes" id="UP001374579">
    <property type="component" value="Unassembled WGS sequence"/>
</dbReference>
<evidence type="ECO:0000313" key="6">
    <source>
        <dbReference type="Proteomes" id="UP001374579"/>
    </source>
</evidence>
<dbReference type="GO" id="GO:0008270">
    <property type="term" value="F:zinc ion binding"/>
    <property type="evidence" value="ECO:0007669"/>
    <property type="project" value="UniProtKB-KW"/>
</dbReference>
<evidence type="ECO:0000256" key="3">
    <source>
        <dbReference type="PROSITE-ProRule" id="PRU00175"/>
    </source>
</evidence>
<dbReference type="InterPro" id="IPR013083">
    <property type="entry name" value="Znf_RING/FYVE/PHD"/>
</dbReference>
<evidence type="ECO:0000259" key="4">
    <source>
        <dbReference type="PROSITE" id="PS50089"/>
    </source>
</evidence>
<proteinExistence type="predicted"/>
<dbReference type="EMBL" id="JBAMIC010000004">
    <property type="protein sequence ID" value="KAK7108431.1"/>
    <property type="molecule type" value="Genomic_DNA"/>
</dbReference>
<protein>
    <recommendedName>
        <fullName evidence="4">RING-type domain-containing protein</fullName>
    </recommendedName>
</protein>
<keyword evidence="6" id="KW-1185">Reference proteome</keyword>
<dbReference type="InterPro" id="IPR001841">
    <property type="entry name" value="Znf_RING"/>
</dbReference>
<comment type="caution">
    <text evidence="5">The sequence shown here is derived from an EMBL/GenBank/DDBJ whole genome shotgun (WGS) entry which is preliminary data.</text>
</comment>
<dbReference type="PROSITE" id="PS50089">
    <property type="entry name" value="ZF_RING_2"/>
    <property type="match status" value="1"/>
</dbReference>
<evidence type="ECO:0000256" key="2">
    <source>
        <dbReference type="ARBA" id="ARBA00022833"/>
    </source>
</evidence>
<dbReference type="PANTHER" id="PTHR40237">
    <property type="entry name" value="LD44813P"/>
    <property type="match status" value="1"/>
</dbReference>
<dbReference type="PANTHER" id="PTHR40237:SF1">
    <property type="entry name" value="LD44813P"/>
    <property type="match status" value="1"/>
</dbReference>
<evidence type="ECO:0000313" key="5">
    <source>
        <dbReference type="EMBL" id="KAK7108431.1"/>
    </source>
</evidence>
<accession>A0AAN9BLD5</accession>
<name>A0AAN9BLD5_9CAEN</name>
<keyword evidence="1 3" id="KW-0863">Zinc-finger</keyword>
<keyword evidence="1 3" id="KW-0479">Metal-binding</keyword>
<dbReference type="AlphaFoldDB" id="A0AAN9BLD5"/>
<keyword evidence="2" id="KW-0862">Zinc</keyword>
<gene>
    <name evidence="5" type="ORF">V1264_016173</name>
</gene>
<reference evidence="5 6" key="1">
    <citation type="submission" date="2024-02" db="EMBL/GenBank/DDBJ databases">
        <title>Chromosome-scale genome assembly of the rough periwinkle Littorina saxatilis.</title>
        <authorList>
            <person name="De Jode A."/>
            <person name="Faria R."/>
            <person name="Formenti G."/>
            <person name="Sims Y."/>
            <person name="Smith T.P."/>
            <person name="Tracey A."/>
            <person name="Wood J.M.D."/>
            <person name="Zagrodzka Z.B."/>
            <person name="Johannesson K."/>
            <person name="Butlin R.K."/>
            <person name="Leder E.H."/>
        </authorList>
    </citation>
    <scope>NUCLEOTIDE SEQUENCE [LARGE SCALE GENOMIC DNA]</scope>
    <source>
        <strain evidence="5">Snail1</strain>
        <tissue evidence="5">Muscle</tissue>
    </source>
</reference>
<organism evidence="5 6">
    <name type="scientific">Littorina saxatilis</name>
    <dbReference type="NCBI Taxonomy" id="31220"/>
    <lineage>
        <taxon>Eukaryota</taxon>
        <taxon>Metazoa</taxon>
        <taxon>Spiralia</taxon>
        <taxon>Lophotrochozoa</taxon>
        <taxon>Mollusca</taxon>
        <taxon>Gastropoda</taxon>
        <taxon>Caenogastropoda</taxon>
        <taxon>Littorinimorpha</taxon>
        <taxon>Littorinoidea</taxon>
        <taxon>Littorinidae</taxon>
        <taxon>Littorina</taxon>
    </lineage>
</organism>
<feature type="domain" description="RING-type" evidence="4">
    <location>
        <begin position="243"/>
        <end position="297"/>
    </location>
</feature>
<sequence length="334" mass="38690">MADASSGTDERLKFIQTELVEVKKKVPEIPDTRLIAAVVDLIKVEIKKTDHKQVNITCLFPMKYPHEPLVVELGSKTLAFKLLMGLMSVCEAETKKLLGKPQVVHMMNFINTFLDENPLCVCSEEIAFIKKNLLTPEDDIKLKQKSSQIVLKFRQQNYFMNIVVNVPETYPLKQITVEITEHNLPEFLKVNFQAQSIEIARRCVQPPLRKKPKDPPFVPKASIRPVCEYLIRDCLKRYPLESCPLCKKQILPADPTELNREVGIERVYCGHLFHFTCLDKYMKTPPFGASKFCPLDKKQIFHQKWQVSAHVMEQRWAHKQAKDRELEEVVDFLE</sequence>
<evidence type="ECO:0000256" key="1">
    <source>
        <dbReference type="ARBA" id="ARBA00022771"/>
    </source>
</evidence>
<dbReference type="SUPFAM" id="SSF57850">
    <property type="entry name" value="RING/U-box"/>
    <property type="match status" value="1"/>
</dbReference>